<evidence type="ECO:0000256" key="2">
    <source>
        <dbReference type="ARBA" id="ARBA00022723"/>
    </source>
</evidence>
<evidence type="ECO:0000256" key="3">
    <source>
        <dbReference type="ARBA" id="ARBA00022737"/>
    </source>
</evidence>
<comment type="subcellular location">
    <subcellularLocation>
        <location evidence="1">Nucleus</location>
    </subcellularLocation>
</comment>
<evidence type="ECO:0000256" key="4">
    <source>
        <dbReference type="ARBA" id="ARBA00022771"/>
    </source>
</evidence>
<dbReference type="InterPro" id="IPR051059">
    <property type="entry name" value="VerF-like"/>
</dbReference>
<dbReference type="AlphaFoldDB" id="A0A1G4MB19"/>
<evidence type="ECO:0000256" key="8">
    <source>
        <dbReference type="SAM" id="MobiDB-lite"/>
    </source>
</evidence>
<dbReference type="SUPFAM" id="SSF57667">
    <property type="entry name" value="beta-beta-alpha zinc fingers"/>
    <property type="match status" value="1"/>
</dbReference>
<dbReference type="GO" id="GO:0006351">
    <property type="term" value="P:DNA-templated transcription"/>
    <property type="evidence" value="ECO:0007669"/>
    <property type="project" value="InterPro"/>
</dbReference>
<dbReference type="PANTHER" id="PTHR40626:SF11">
    <property type="entry name" value="ZINC FINGER PROTEIN YPR022C"/>
    <property type="match status" value="1"/>
</dbReference>
<feature type="domain" description="C2H2-type" evidence="9">
    <location>
        <begin position="17"/>
        <end position="46"/>
    </location>
</feature>
<keyword evidence="3" id="KW-0677">Repeat</keyword>
<dbReference type="OMA" id="HRPWIMY"/>
<keyword evidence="4 7" id="KW-0863">Zinc-finger</keyword>
<proteinExistence type="predicted"/>
<dbReference type="InterPro" id="IPR007219">
    <property type="entry name" value="XnlR_reg_dom"/>
</dbReference>
<keyword evidence="11" id="KW-1185">Reference proteome</keyword>
<feature type="region of interest" description="Disordered" evidence="8">
    <location>
        <begin position="264"/>
        <end position="284"/>
    </location>
</feature>
<feature type="region of interest" description="Disordered" evidence="8">
    <location>
        <begin position="1"/>
        <end position="25"/>
    </location>
</feature>
<dbReference type="PANTHER" id="PTHR40626">
    <property type="entry name" value="MIP31509P"/>
    <property type="match status" value="1"/>
</dbReference>
<name>A0A1G4MB19_LACFM</name>
<accession>A0A1G4MB19</accession>
<dbReference type="PROSITE" id="PS00028">
    <property type="entry name" value="ZINC_FINGER_C2H2_1"/>
    <property type="match status" value="1"/>
</dbReference>
<dbReference type="Proteomes" id="UP000190831">
    <property type="component" value="Chromosome D"/>
</dbReference>
<dbReference type="GO" id="GO:0005634">
    <property type="term" value="C:nucleus"/>
    <property type="evidence" value="ECO:0007669"/>
    <property type="project" value="UniProtKB-SubCell"/>
</dbReference>
<evidence type="ECO:0000259" key="9">
    <source>
        <dbReference type="PROSITE" id="PS50157"/>
    </source>
</evidence>
<dbReference type="GO" id="GO:0000785">
    <property type="term" value="C:chromatin"/>
    <property type="evidence" value="ECO:0007669"/>
    <property type="project" value="TreeGrafter"/>
</dbReference>
<sequence length="884" mass="101191">MDSIQDAEDESPRGQRFQCPHPNCKKSFTRREHLSRHKLNHWPKEIYRCNFIYPEDGTPCGRTFVRRDLLLRHEKRHRKSNGRLHSIGGDPESTDAVTPIVREPDNSPIKQTDHIVLNTGDRPSWQIQPQSLDQFVSWIFDNDASQVSDDFPKPEVSNQPDATNVSIKNAVSGSAPPAITVPAQQGRQQQMEDIYSFDFLSSDPLASLVQELSAPATLEQPPKIAAEVEGFSDTALSKRHSITDVQRGNVRDNIQSQKNKIDDLRDQVAVDESPVSPKQSMSTMMSPGFLDRTPSFFNSDPLSKYHLSLENMDAMLNMIPGLKVTPTHQLEKCIRCYWLNFHPQYPILHLPSFDIDRQPVILLLAMIMTGASYLGSQLRRDVSDTIGVPLRWIIFSHEDFQPPSETYIIQSLLLLECYEKTSTSRYLHERSYLHHGTTIQLLRRTPSLGGHPLRFKTERCLEADDGEDVYRQWIEFEVLKRTAFYAFYIDTTHAVVFGYTNLFINCDQVQLALPCSDEIWESFELSYSRLLAHGFGQPPTRFLDALKALLQTSVQHLQDAQNSNDTSTQPAILMPSKFGEKILLAGLISIMFQFQQQAGGGGVFTVLKKDTLPIAWQEIVGFAIDYWYCHILSGCTNPRNSIISTPLLGSDVSLQLLRTDDHITCKIPAYHMAQITMRIFQYDYYIYAGAPWRMNVKAGQEEYELVSRRICQFSKDPMVGGVTLIYAYQFLFEMFDGGRSLNYDVNFDYCITRPNTVALTTLLIWSYNFCLYGPESNAWNSDSFVKENYVPKESAKDYLTRMSSFLHNGPSSKCSQYREQIKAKALLLPHIPNTHHLCGLLIYMRDLYAKSYWELGREFSKLFDNCLERSMGRQKVICNNMYEV</sequence>
<evidence type="ECO:0000256" key="6">
    <source>
        <dbReference type="ARBA" id="ARBA00023242"/>
    </source>
</evidence>
<dbReference type="GO" id="GO:0000978">
    <property type="term" value="F:RNA polymerase II cis-regulatory region sequence-specific DNA binding"/>
    <property type="evidence" value="ECO:0007669"/>
    <property type="project" value="InterPro"/>
</dbReference>
<dbReference type="InterPro" id="IPR013087">
    <property type="entry name" value="Znf_C2H2_type"/>
</dbReference>
<dbReference type="PROSITE" id="PS50157">
    <property type="entry name" value="ZINC_FINGER_C2H2_2"/>
    <property type="match status" value="2"/>
</dbReference>
<dbReference type="InterPro" id="IPR036236">
    <property type="entry name" value="Znf_C2H2_sf"/>
</dbReference>
<evidence type="ECO:0000313" key="10">
    <source>
        <dbReference type="EMBL" id="SCW01051.1"/>
    </source>
</evidence>
<protein>
    <submittedName>
        <fullName evidence="10">LAFE_0D03994g1_1</fullName>
    </submittedName>
</protein>
<keyword evidence="2" id="KW-0479">Metal-binding</keyword>
<evidence type="ECO:0000256" key="7">
    <source>
        <dbReference type="PROSITE-ProRule" id="PRU00042"/>
    </source>
</evidence>
<dbReference type="SMART" id="SM00355">
    <property type="entry name" value="ZnF_C2H2"/>
    <property type="match status" value="2"/>
</dbReference>
<organism evidence="10 11">
    <name type="scientific">Lachancea fermentati</name>
    <name type="common">Zygosaccharomyces fermentati</name>
    <dbReference type="NCBI Taxonomy" id="4955"/>
    <lineage>
        <taxon>Eukaryota</taxon>
        <taxon>Fungi</taxon>
        <taxon>Dikarya</taxon>
        <taxon>Ascomycota</taxon>
        <taxon>Saccharomycotina</taxon>
        <taxon>Saccharomycetes</taxon>
        <taxon>Saccharomycetales</taxon>
        <taxon>Saccharomycetaceae</taxon>
        <taxon>Lachancea</taxon>
    </lineage>
</organism>
<reference evidence="10 11" key="1">
    <citation type="submission" date="2016-03" db="EMBL/GenBank/DDBJ databases">
        <authorList>
            <person name="Devillers H."/>
        </authorList>
    </citation>
    <scope>NUCLEOTIDE SEQUENCE [LARGE SCALE GENOMIC DNA]</scope>
    <source>
        <strain evidence="10">CBS 6772</strain>
    </source>
</reference>
<keyword evidence="6" id="KW-0539">Nucleus</keyword>
<dbReference type="Pfam" id="PF04082">
    <property type="entry name" value="Fungal_trans"/>
    <property type="match status" value="1"/>
</dbReference>
<dbReference type="OrthoDB" id="1405595at2759"/>
<dbReference type="Gene3D" id="3.30.160.60">
    <property type="entry name" value="Classic Zinc Finger"/>
    <property type="match status" value="1"/>
</dbReference>
<dbReference type="EMBL" id="LT598492">
    <property type="protein sequence ID" value="SCW01051.1"/>
    <property type="molecule type" value="Genomic_DNA"/>
</dbReference>
<feature type="domain" description="C2H2-type" evidence="9">
    <location>
        <begin position="47"/>
        <end position="82"/>
    </location>
</feature>
<keyword evidence="5" id="KW-0862">Zinc</keyword>
<evidence type="ECO:0000256" key="5">
    <source>
        <dbReference type="ARBA" id="ARBA00022833"/>
    </source>
</evidence>
<evidence type="ECO:0000256" key="1">
    <source>
        <dbReference type="ARBA" id="ARBA00004123"/>
    </source>
</evidence>
<dbReference type="GO" id="GO:0000981">
    <property type="term" value="F:DNA-binding transcription factor activity, RNA polymerase II-specific"/>
    <property type="evidence" value="ECO:0007669"/>
    <property type="project" value="InterPro"/>
</dbReference>
<dbReference type="GO" id="GO:0008270">
    <property type="term" value="F:zinc ion binding"/>
    <property type="evidence" value="ECO:0007669"/>
    <property type="project" value="UniProtKB-KW"/>
</dbReference>
<dbReference type="STRING" id="4955.A0A1G4MB19"/>
<dbReference type="Pfam" id="PF00096">
    <property type="entry name" value="zf-C2H2"/>
    <property type="match status" value="1"/>
</dbReference>
<gene>
    <name evidence="10" type="ORF">LAFE_0D03994G</name>
</gene>
<feature type="region of interest" description="Disordered" evidence="8">
    <location>
        <begin position="77"/>
        <end position="108"/>
    </location>
</feature>
<dbReference type="CDD" id="cd12148">
    <property type="entry name" value="fungal_TF_MHR"/>
    <property type="match status" value="1"/>
</dbReference>
<evidence type="ECO:0000313" key="11">
    <source>
        <dbReference type="Proteomes" id="UP000190831"/>
    </source>
</evidence>